<name>A0A6C0IBY0_9ZZZZ</name>
<keyword evidence="1" id="KW-0472">Membrane</keyword>
<keyword evidence="1" id="KW-0812">Transmembrane</keyword>
<accession>A0A6C0IBY0</accession>
<dbReference type="EMBL" id="MN740152">
    <property type="protein sequence ID" value="QHT90080.1"/>
    <property type="molecule type" value="Genomic_DNA"/>
</dbReference>
<evidence type="ECO:0000256" key="1">
    <source>
        <dbReference type="SAM" id="Phobius"/>
    </source>
</evidence>
<organism evidence="2">
    <name type="scientific">viral metagenome</name>
    <dbReference type="NCBI Taxonomy" id="1070528"/>
    <lineage>
        <taxon>unclassified sequences</taxon>
        <taxon>metagenomes</taxon>
        <taxon>organismal metagenomes</taxon>
    </lineage>
</organism>
<feature type="transmembrane region" description="Helical" evidence="1">
    <location>
        <begin position="6"/>
        <end position="26"/>
    </location>
</feature>
<reference evidence="2" key="1">
    <citation type="journal article" date="2020" name="Nature">
        <title>Giant virus diversity and host interactions through global metagenomics.</title>
        <authorList>
            <person name="Schulz F."/>
            <person name="Roux S."/>
            <person name="Paez-Espino D."/>
            <person name="Jungbluth S."/>
            <person name="Walsh D.A."/>
            <person name="Denef V.J."/>
            <person name="McMahon K.D."/>
            <person name="Konstantinidis K.T."/>
            <person name="Eloe-Fadrosh E.A."/>
            <person name="Kyrpides N.C."/>
            <person name="Woyke T."/>
        </authorList>
    </citation>
    <scope>NUCLEOTIDE SEQUENCE</scope>
    <source>
        <strain evidence="2">GVMAG-M-3300023184-62</strain>
    </source>
</reference>
<dbReference type="AlphaFoldDB" id="A0A6C0IBY0"/>
<protein>
    <submittedName>
        <fullName evidence="2">Uncharacterized protein</fullName>
    </submittedName>
</protein>
<sequence>MSTPRINFINVLIFILGGLCATKFVNGKDAFSFKKNDILKFSLFIFLFGGAVLLVVLNSISILMKTCKTQHTGTCYRRRGVGNYECEKCNDWDIITYK</sequence>
<proteinExistence type="predicted"/>
<feature type="transmembrane region" description="Helical" evidence="1">
    <location>
        <begin position="38"/>
        <end position="64"/>
    </location>
</feature>
<keyword evidence="1" id="KW-1133">Transmembrane helix</keyword>
<evidence type="ECO:0000313" key="2">
    <source>
        <dbReference type="EMBL" id="QHT90080.1"/>
    </source>
</evidence>